<name>A0A9X1AGS3_9HYPH</name>
<dbReference type="Proteomes" id="UP001138921">
    <property type="component" value="Unassembled WGS sequence"/>
</dbReference>
<gene>
    <name evidence="1" type="ORF">J1C56_29215</name>
</gene>
<protein>
    <submittedName>
        <fullName evidence="1">Uncharacterized protein</fullName>
    </submittedName>
</protein>
<organism evidence="1 2">
    <name type="scientific">Aminobacter anthyllidis</name>
    <dbReference type="NCBI Taxonomy" id="1035067"/>
    <lineage>
        <taxon>Bacteria</taxon>
        <taxon>Pseudomonadati</taxon>
        <taxon>Pseudomonadota</taxon>
        <taxon>Alphaproteobacteria</taxon>
        <taxon>Hyphomicrobiales</taxon>
        <taxon>Phyllobacteriaceae</taxon>
        <taxon>Aminobacter</taxon>
    </lineage>
</organism>
<dbReference type="RefSeq" id="WP_214393450.1">
    <property type="nucleotide sequence ID" value="NZ_JAFLWW010000013.1"/>
</dbReference>
<evidence type="ECO:0000313" key="1">
    <source>
        <dbReference type="EMBL" id="MBT1159635.1"/>
    </source>
</evidence>
<proteinExistence type="predicted"/>
<dbReference type="AlphaFoldDB" id="A0A9X1AGS3"/>
<reference evidence="1" key="1">
    <citation type="journal article" date="2021" name="Microorganisms">
        <title>Phylogenomic Reconstruction and Metabolic Potential of the Genus Aminobacter.</title>
        <authorList>
            <person name="Artuso I."/>
            <person name="Turrini P."/>
            <person name="Pirolo M."/>
            <person name="Lugli G.A."/>
            <person name="Ventura M."/>
            <person name="Visca P."/>
        </authorList>
    </citation>
    <scope>NUCLEOTIDE SEQUENCE</scope>
    <source>
        <strain evidence="1">LMG 26462</strain>
    </source>
</reference>
<accession>A0A9X1AGS3</accession>
<dbReference type="EMBL" id="JAFLWW010000013">
    <property type="protein sequence ID" value="MBT1159635.1"/>
    <property type="molecule type" value="Genomic_DNA"/>
</dbReference>
<sequence>MTLDDAKNALISVLGEIQTLSGLACPPLDGGVIPPKVLPKFDSTVWPVATTMVARKLGVTIPNDVHIFGGENGSPLLTIEQTAALICKKAQSKAPAKVAA</sequence>
<comment type="caution">
    <text evidence="1">The sequence shown here is derived from an EMBL/GenBank/DDBJ whole genome shotgun (WGS) entry which is preliminary data.</text>
</comment>
<evidence type="ECO:0000313" key="2">
    <source>
        <dbReference type="Proteomes" id="UP001138921"/>
    </source>
</evidence>
<reference evidence="1" key="2">
    <citation type="submission" date="2021-03" db="EMBL/GenBank/DDBJ databases">
        <authorList>
            <person name="Artuso I."/>
            <person name="Turrini P."/>
            <person name="Pirolo M."/>
            <person name="Lugli G.A."/>
            <person name="Ventura M."/>
            <person name="Visca P."/>
        </authorList>
    </citation>
    <scope>NUCLEOTIDE SEQUENCE</scope>
    <source>
        <strain evidence="1">LMG 26462</strain>
    </source>
</reference>
<keyword evidence="2" id="KW-1185">Reference proteome</keyword>